<sequence>MKPLIKMLLVSASLGAMATAAHAQMSIDTSKTIKVAMVPKLIGLSVFKANEQGAIEAAKSLNINFLYTGPVTASAQGQVDIINSLVARKFDAITVTSNNPTELAPSLKRAMAQGIAVVSYDSDVSPDARDFFIQNTAYPAMGKALVDSVEAYAGPNAQVAILSSTPDAAIQNAWLGAVKTYMAATYPNMKVVTTQYGQSSPSLSLSAGLNILHAYPQVTAIIAPDGAAEVGAAAAIEKLGMQGKVFATGASDPNSIRQYVKDGVIKASPLWDEVGEGKLVMYVARLAANHALKPDDTFTVPGLGTYTVNNKVIIFSEPLVFTAENIDKYNF</sequence>
<dbReference type="SUPFAM" id="SSF53822">
    <property type="entry name" value="Periplasmic binding protein-like I"/>
    <property type="match status" value="1"/>
</dbReference>
<dbReference type="Gene3D" id="3.40.50.2300">
    <property type="match status" value="2"/>
</dbReference>
<evidence type="ECO:0000259" key="9">
    <source>
        <dbReference type="Pfam" id="PF13407"/>
    </source>
</evidence>
<comment type="subunit">
    <text evidence="3">The complex is composed of two ATP-binding proteins (LsrA), two transmembrane proteins (LsrC and LsrD) and a solute-binding protein (LsrB).</text>
</comment>
<dbReference type="InterPro" id="IPR050555">
    <property type="entry name" value="Bact_Solute-Bind_Prot2"/>
</dbReference>
<dbReference type="Pfam" id="PF13407">
    <property type="entry name" value="Peripla_BP_4"/>
    <property type="match status" value="1"/>
</dbReference>
<gene>
    <name evidence="10" type="ORF">GCM10010909_15270</name>
</gene>
<dbReference type="PANTHER" id="PTHR30036">
    <property type="entry name" value="D-XYLOSE-BINDING PERIPLASMIC PROTEIN"/>
    <property type="match status" value="1"/>
</dbReference>
<evidence type="ECO:0000256" key="7">
    <source>
        <dbReference type="ARBA" id="ARBA00025060"/>
    </source>
</evidence>
<dbReference type="CDD" id="cd20003">
    <property type="entry name" value="PBP1_LsrB_Quorum_Sensing"/>
    <property type="match status" value="1"/>
</dbReference>
<dbReference type="PANTHER" id="PTHR30036:SF7">
    <property type="entry name" value="ABC TRANSPORTER PERIPLASMIC-BINDING PROTEIN YPHF"/>
    <property type="match status" value="1"/>
</dbReference>
<dbReference type="Proteomes" id="UP001156641">
    <property type="component" value="Unassembled WGS sequence"/>
</dbReference>
<evidence type="ECO:0000256" key="6">
    <source>
        <dbReference type="ARBA" id="ARBA00022764"/>
    </source>
</evidence>
<comment type="caution">
    <text evidence="10">The sequence shown here is derived from an EMBL/GenBank/DDBJ whole genome shotgun (WGS) entry which is preliminary data.</text>
</comment>
<feature type="domain" description="Periplasmic binding protein" evidence="9">
    <location>
        <begin position="35"/>
        <end position="288"/>
    </location>
</feature>
<comment type="function">
    <text evidence="7">Part of the ABC transporter complex LsrABCD involved in autoinducer 2 (AI-2) import. Binds AI-2 and delivers it to the LsrC and LsrD permeases.</text>
</comment>
<evidence type="ECO:0000256" key="8">
    <source>
        <dbReference type="SAM" id="SignalP"/>
    </source>
</evidence>
<comment type="similarity">
    <text evidence="2">Belongs to the bacterial solute-binding protein 2 family.</text>
</comment>
<proteinExistence type="inferred from homology"/>
<evidence type="ECO:0000256" key="3">
    <source>
        <dbReference type="ARBA" id="ARBA00011262"/>
    </source>
</evidence>
<dbReference type="InterPro" id="IPR028082">
    <property type="entry name" value="Peripla_BP_I"/>
</dbReference>
<keyword evidence="5 8" id="KW-0732">Signal</keyword>
<evidence type="ECO:0000256" key="5">
    <source>
        <dbReference type="ARBA" id="ARBA00022729"/>
    </source>
</evidence>
<comment type="subcellular location">
    <subcellularLocation>
        <location evidence="1">Periplasm</location>
    </subcellularLocation>
</comment>
<dbReference type="InterPro" id="IPR030159">
    <property type="entry name" value="LsrB"/>
</dbReference>
<evidence type="ECO:0000256" key="4">
    <source>
        <dbReference type="ARBA" id="ARBA00014452"/>
    </source>
</evidence>
<dbReference type="EMBL" id="BSOS01000041">
    <property type="protein sequence ID" value="GLR66847.1"/>
    <property type="molecule type" value="Genomic_DNA"/>
</dbReference>
<keyword evidence="6" id="KW-0574">Periplasm</keyword>
<organism evidence="10 11">
    <name type="scientific">Acidocella aquatica</name>
    <dbReference type="NCBI Taxonomy" id="1922313"/>
    <lineage>
        <taxon>Bacteria</taxon>
        <taxon>Pseudomonadati</taxon>
        <taxon>Pseudomonadota</taxon>
        <taxon>Alphaproteobacteria</taxon>
        <taxon>Acetobacterales</taxon>
        <taxon>Acidocellaceae</taxon>
        <taxon>Acidocella</taxon>
    </lineage>
</organism>
<reference evidence="11" key="1">
    <citation type="journal article" date="2019" name="Int. J. Syst. Evol. Microbiol.">
        <title>The Global Catalogue of Microorganisms (GCM) 10K type strain sequencing project: providing services to taxonomists for standard genome sequencing and annotation.</title>
        <authorList>
            <consortium name="The Broad Institute Genomics Platform"/>
            <consortium name="The Broad Institute Genome Sequencing Center for Infectious Disease"/>
            <person name="Wu L."/>
            <person name="Ma J."/>
        </authorList>
    </citation>
    <scope>NUCLEOTIDE SEQUENCE [LARGE SCALE GENOMIC DNA]</scope>
    <source>
        <strain evidence="11">NBRC 112502</strain>
    </source>
</reference>
<feature type="signal peptide" evidence="8">
    <location>
        <begin position="1"/>
        <end position="23"/>
    </location>
</feature>
<protein>
    <recommendedName>
        <fullName evidence="4">Autoinducer 2-binding protein LsrB</fullName>
    </recommendedName>
</protein>
<dbReference type="InterPro" id="IPR025997">
    <property type="entry name" value="SBP_2_dom"/>
</dbReference>
<evidence type="ECO:0000256" key="2">
    <source>
        <dbReference type="ARBA" id="ARBA00007639"/>
    </source>
</evidence>
<accession>A0ABQ6A8C8</accession>
<evidence type="ECO:0000313" key="10">
    <source>
        <dbReference type="EMBL" id="GLR66847.1"/>
    </source>
</evidence>
<evidence type="ECO:0000256" key="1">
    <source>
        <dbReference type="ARBA" id="ARBA00004418"/>
    </source>
</evidence>
<keyword evidence="11" id="KW-1185">Reference proteome</keyword>
<feature type="chain" id="PRO_5047443204" description="Autoinducer 2-binding protein LsrB" evidence="8">
    <location>
        <begin position="24"/>
        <end position="331"/>
    </location>
</feature>
<evidence type="ECO:0000313" key="11">
    <source>
        <dbReference type="Proteomes" id="UP001156641"/>
    </source>
</evidence>
<name>A0ABQ6A8C8_9PROT</name>